<name>A0A556UGD9_BAGYA</name>
<organism evidence="1 2">
    <name type="scientific">Bagarius yarrelli</name>
    <name type="common">Goonch</name>
    <name type="synonym">Bagrus yarrelli</name>
    <dbReference type="NCBI Taxonomy" id="175774"/>
    <lineage>
        <taxon>Eukaryota</taxon>
        <taxon>Metazoa</taxon>
        <taxon>Chordata</taxon>
        <taxon>Craniata</taxon>
        <taxon>Vertebrata</taxon>
        <taxon>Euteleostomi</taxon>
        <taxon>Actinopterygii</taxon>
        <taxon>Neopterygii</taxon>
        <taxon>Teleostei</taxon>
        <taxon>Ostariophysi</taxon>
        <taxon>Siluriformes</taxon>
        <taxon>Sisoridae</taxon>
        <taxon>Sisorinae</taxon>
        <taxon>Bagarius</taxon>
    </lineage>
</organism>
<evidence type="ECO:0000313" key="1">
    <source>
        <dbReference type="EMBL" id="TSP09137.1"/>
    </source>
</evidence>
<proteinExistence type="predicted"/>
<sequence length="105" mass="12094">MPSRRAVISHTHSIERRVMVRLLCAPKAIVGQEERERMLGRTEDKQEQVEVEEEAQEMEWCKCGKPEEGDRTSLEEFFRLSTPFPSADLGEPAAGDTLFFRANKR</sequence>
<evidence type="ECO:0000313" key="2">
    <source>
        <dbReference type="Proteomes" id="UP000319801"/>
    </source>
</evidence>
<comment type="caution">
    <text evidence="1">The sequence shown here is derived from an EMBL/GenBank/DDBJ whole genome shotgun (WGS) entry which is preliminary data.</text>
</comment>
<dbReference type="EMBL" id="VCAZ01000073">
    <property type="protein sequence ID" value="TSP09137.1"/>
    <property type="molecule type" value="Genomic_DNA"/>
</dbReference>
<gene>
    <name evidence="1" type="ORF">Baya_10759</name>
</gene>
<reference evidence="1 2" key="1">
    <citation type="journal article" date="2019" name="Genome Biol. Evol.">
        <title>Whole-Genome Sequencing of the Giant Devil Catfish, Bagarius yarrelli.</title>
        <authorList>
            <person name="Jiang W."/>
            <person name="Lv Y."/>
            <person name="Cheng L."/>
            <person name="Yang K."/>
            <person name="Chao B."/>
            <person name="Wang X."/>
            <person name="Li Y."/>
            <person name="Pan X."/>
            <person name="You X."/>
            <person name="Zhang Y."/>
            <person name="Yang J."/>
            <person name="Li J."/>
            <person name="Zhang X."/>
            <person name="Liu S."/>
            <person name="Sun C."/>
            <person name="Yang J."/>
            <person name="Shi Q."/>
        </authorList>
    </citation>
    <scope>NUCLEOTIDE SEQUENCE [LARGE SCALE GENOMIC DNA]</scope>
    <source>
        <strain evidence="1">JWS20170419001</strain>
        <tissue evidence="1">Muscle</tissue>
    </source>
</reference>
<accession>A0A556UGD9</accession>
<keyword evidence="2" id="KW-1185">Reference proteome</keyword>
<dbReference type="AlphaFoldDB" id="A0A556UGD9"/>
<protein>
    <submittedName>
        <fullName evidence="1">Uncharacterized protein</fullName>
    </submittedName>
</protein>
<dbReference type="Proteomes" id="UP000319801">
    <property type="component" value="Unassembled WGS sequence"/>
</dbReference>